<organism evidence="1 2">
    <name type="scientific">Terrihalobacillus insolitus</name>
    <dbReference type="NCBI Taxonomy" id="2950438"/>
    <lineage>
        <taxon>Bacteria</taxon>
        <taxon>Bacillati</taxon>
        <taxon>Bacillota</taxon>
        <taxon>Bacilli</taxon>
        <taxon>Bacillales</taxon>
        <taxon>Bacillaceae</taxon>
        <taxon>Terrihalobacillus</taxon>
    </lineage>
</organism>
<protein>
    <submittedName>
        <fullName evidence="1">Uncharacterized protein</fullName>
    </submittedName>
</protein>
<sequence length="76" mass="9169">MTLKKYNFDEMDMEFILDVQFELEKHFGKDTSTILVQSNFLKRLADDPMYVHHYDEAYWADRIRALHEKKPNSTVN</sequence>
<dbReference type="RefSeq" id="WP_272437178.1">
    <property type="nucleotide sequence ID" value="NZ_JAMQKB010000014.1"/>
</dbReference>
<evidence type="ECO:0000313" key="2">
    <source>
        <dbReference type="Proteomes" id="UP001145050"/>
    </source>
</evidence>
<comment type="caution">
    <text evidence="1">The sequence shown here is derived from an EMBL/GenBank/DDBJ whole genome shotgun (WGS) entry which is preliminary data.</text>
</comment>
<keyword evidence="2" id="KW-1185">Reference proteome</keyword>
<reference evidence="1" key="1">
    <citation type="submission" date="2022-06" db="EMBL/GenBank/DDBJ databases">
        <title>Aquibacillus sp. a new bacterium isolated from soil saline samples.</title>
        <authorList>
            <person name="Galisteo C."/>
            <person name="De La Haba R."/>
            <person name="Sanchez-Porro C."/>
            <person name="Ventosa A."/>
        </authorList>
    </citation>
    <scope>NUCLEOTIDE SEQUENCE</scope>
    <source>
        <strain evidence="1">3ASR75-11</strain>
    </source>
</reference>
<dbReference type="Proteomes" id="UP001145050">
    <property type="component" value="Unassembled WGS sequence"/>
</dbReference>
<proteinExistence type="predicted"/>
<gene>
    <name evidence="1" type="ORF">NC797_12745</name>
</gene>
<dbReference type="EMBL" id="JAMQKB010000014">
    <property type="protein sequence ID" value="MDC3425368.1"/>
    <property type="molecule type" value="Genomic_DNA"/>
</dbReference>
<name>A0A9X3WV33_9BACI</name>
<evidence type="ECO:0000313" key="1">
    <source>
        <dbReference type="EMBL" id="MDC3425368.1"/>
    </source>
</evidence>
<dbReference type="AlphaFoldDB" id="A0A9X3WV33"/>
<accession>A0A9X3WV33</accession>